<evidence type="ECO:0000256" key="2">
    <source>
        <dbReference type="ARBA" id="ARBA00023015"/>
    </source>
</evidence>
<dbReference type="InterPro" id="IPR044810">
    <property type="entry name" value="WRKY_plant"/>
</dbReference>
<dbReference type="Pfam" id="PF03106">
    <property type="entry name" value="WRKY"/>
    <property type="match status" value="1"/>
</dbReference>
<feature type="region of interest" description="Disordered" evidence="6">
    <location>
        <begin position="53"/>
        <end position="78"/>
    </location>
</feature>
<dbReference type="InterPro" id="IPR036576">
    <property type="entry name" value="WRKY_dom_sf"/>
</dbReference>
<feature type="compositionally biased region" description="Polar residues" evidence="6">
    <location>
        <begin position="53"/>
        <end position="75"/>
    </location>
</feature>
<feature type="region of interest" description="Disordered" evidence="6">
    <location>
        <begin position="621"/>
        <end position="643"/>
    </location>
</feature>
<dbReference type="FunFam" id="2.20.25.80:FF:000002">
    <property type="entry name" value="probable WRKY transcription factor 31"/>
    <property type="match status" value="1"/>
</dbReference>
<dbReference type="Gramene" id="PRQ16120">
    <property type="protein sequence ID" value="PRQ16120"/>
    <property type="gene ID" value="RchiOBHm_Chr7g0180741"/>
</dbReference>
<protein>
    <submittedName>
        <fullName evidence="8">Putative transcription factor WRKY family</fullName>
    </submittedName>
</protein>
<keyword evidence="3" id="KW-0238">DNA-binding</keyword>
<gene>
    <name evidence="8" type="ORF">RchiOBHm_Chr7g0180741</name>
</gene>
<dbReference type="EMBL" id="PDCK01000045">
    <property type="protein sequence ID" value="PRQ16120.1"/>
    <property type="molecule type" value="Genomic_DNA"/>
</dbReference>
<feature type="region of interest" description="Disordered" evidence="6">
    <location>
        <begin position="121"/>
        <end position="183"/>
    </location>
</feature>
<keyword evidence="2" id="KW-0805">Transcription regulation</keyword>
<dbReference type="SMART" id="SM00774">
    <property type="entry name" value="WRKY"/>
    <property type="match status" value="1"/>
</dbReference>
<comment type="subcellular location">
    <subcellularLocation>
        <location evidence="1">Nucleus</location>
    </subcellularLocation>
</comment>
<evidence type="ECO:0000256" key="6">
    <source>
        <dbReference type="SAM" id="MobiDB-lite"/>
    </source>
</evidence>
<evidence type="ECO:0000256" key="3">
    <source>
        <dbReference type="ARBA" id="ARBA00023125"/>
    </source>
</evidence>
<feature type="region of interest" description="Disordered" evidence="6">
    <location>
        <begin position="195"/>
        <end position="229"/>
    </location>
</feature>
<dbReference type="GO" id="GO:0005634">
    <property type="term" value="C:nucleus"/>
    <property type="evidence" value="ECO:0007669"/>
    <property type="project" value="UniProtKB-SubCell"/>
</dbReference>
<evidence type="ECO:0000256" key="1">
    <source>
        <dbReference type="ARBA" id="ARBA00004123"/>
    </source>
</evidence>
<evidence type="ECO:0000313" key="9">
    <source>
        <dbReference type="Proteomes" id="UP000238479"/>
    </source>
</evidence>
<keyword evidence="4" id="KW-0804">Transcription</keyword>
<dbReference type="PROSITE" id="PS50811">
    <property type="entry name" value="WRKY"/>
    <property type="match status" value="1"/>
</dbReference>
<accession>A0A2P6P2H0</accession>
<dbReference type="SUPFAM" id="SSF118290">
    <property type="entry name" value="WRKY DNA-binding domain"/>
    <property type="match status" value="1"/>
</dbReference>
<feature type="compositionally biased region" description="Basic and acidic residues" evidence="6">
    <location>
        <begin position="160"/>
        <end position="183"/>
    </location>
</feature>
<dbReference type="OMA" id="WPPKKVL"/>
<dbReference type="Proteomes" id="UP000238479">
    <property type="component" value="Chromosome 7"/>
</dbReference>
<name>A0A2P6P2H0_ROSCH</name>
<evidence type="ECO:0000256" key="4">
    <source>
        <dbReference type="ARBA" id="ARBA00023163"/>
    </source>
</evidence>
<keyword evidence="9" id="KW-1185">Reference proteome</keyword>
<evidence type="ECO:0000259" key="7">
    <source>
        <dbReference type="PROSITE" id="PS50811"/>
    </source>
</evidence>
<evidence type="ECO:0000256" key="5">
    <source>
        <dbReference type="ARBA" id="ARBA00023242"/>
    </source>
</evidence>
<organism evidence="8 9">
    <name type="scientific">Rosa chinensis</name>
    <name type="common">China rose</name>
    <dbReference type="NCBI Taxonomy" id="74649"/>
    <lineage>
        <taxon>Eukaryota</taxon>
        <taxon>Viridiplantae</taxon>
        <taxon>Streptophyta</taxon>
        <taxon>Embryophyta</taxon>
        <taxon>Tracheophyta</taxon>
        <taxon>Spermatophyta</taxon>
        <taxon>Magnoliopsida</taxon>
        <taxon>eudicotyledons</taxon>
        <taxon>Gunneridae</taxon>
        <taxon>Pentapetalae</taxon>
        <taxon>rosids</taxon>
        <taxon>fabids</taxon>
        <taxon>Rosales</taxon>
        <taxon>Rosaceae</taxon>
        <taxon>Rosoideae</taxon>
        <taxon>Rosoideae incertae sedis</taxon>
        <taxon>Rosa</taxon>
    </lineage>
</organism>
<dbReference type="PANTHER" id="PTHR31429">
    <property type="entry name" value="WRKY TRANSCRIPTION FACTOR 36-RELATED"/>
    <property type="match status" value="1"/>
</dbReference>
<feature type="compositionally biased region" description="Polar residues" evidence="6">
    <location>
        <begin position="145"/>
        <end position="155"/>
    </location>
</feature>
<keyword evidence="5" id="KW-0539">Nucleus</keyword>
<dbReference type="Gene3D" id="2.20.25.80">
    <property type="entry name" value="WRKY domain"/>
    <property type="match status" value="1"/>
</dbReference>
<dbReference type="InterPro" id="IPR003657">
    <property type="entry name" value="WRKY_dom"/>
</dbReference>
<dbReference type="PANTHER" id="PTHR31429:SF86">
    <property type="entry name" value="WRKY TRANSCRIPTION FACTOR 61-RELATED"/>
    <property type="match status" value="1"/>
</dbReference>
<dbReference type="AlphaFoldDB" id="A0A2P6P2H0"/>
<reference evidence="8 9" key="1">
    <citation type="journal article" date="2018" name="Nat. Genet.">
        <title>The Rosa genome provides new insights in the design of modern roses.</title>
        <authorList>
            <person name="Bendahmane M."/>
        </authorList>
    </citation>
    <scope>NUCLEOTIDE SEQUENCE [LARGE SCALE GENOMIC DNA]</scope>
    <source>
        <strain evidence="9">cv. Old Blush</strain>
    </source>
</reference>
<dbReference type="GO" id="GO:0003700">
    <property type="term" value="F:DNA-binding transcription factor activity"/>
    <property type="evidence" value="ECO:0007669"/>
    <property type="project" value="InterPro"/>
</dbReference>
<dbReference type="GO" id="GO:0043565">
    <property type="term" value="F:sequence-specific DNA binding"/>
    <property type="evidence" value="ECO:0007669"/>
    <property type="project" value="InterPro"/>
</dbReference>
<proteinExistence type="predicted"/>
<comment type="caution">
    <text evidence="8">The sequence shown here is derived from an EMBL/GenBank/DDBJ whole genome shotgun (WGS) entry which is preliminary data.</text>
</comment>
<sequence length="643" mass="69797">MEAAVKKSYHGDQEQEEKRVVLLESRTATALDDDHHGEGRYSREELVIKISTTSNIKGSSSVEPDHSVASNSSSLKEQDYQLESARAEMGEVREENQRLKKYLDRMMEDYQTLQMQYHDIQQKAIKSSKDDNATNNHQDDDESEQLVSLSLGSFSSKRKKVEEKNKSPSTQEGKEKDTDDEKSLSLGLDCKYEAPAKSSSATTDQVPLSNPSPSSSVEEVRKEEAGETWPPKKVLKTMRSIEDEVAQQNPVKKARVSVRARCDTPTMNDGCQWRKYGQKIAKGNPCPRAYYRCTIAPSCPVRKQVQRCADDMSILITTYEGAHNHPLPLSATAMASTTSAAASMLLSGSSSSSSLPGLNPSAGATTAAADLRGYNYYVSDNSRSRFYIPNSSMSSSLPTITLDLTSNPSSSSSSQLNKFASSTLNSAHQVPYPPTSLNFGSSDQSNNTMPWTNSGFLSYGNGTQLPYNNKNPIIGRQQQQPMQNSMYQNYMQKNNPTPQQFQLPDPIAAATKAITADPSFQSALAAALTSIIGGSSNGGSGSSNNNQNAGGDHFNNIMAQKLKWGEHFPGISSSNGPTASSYLQTAIKGNNITGCASSYLNKPNSSSVNISQPGSLMFLQPPNSLPFATHKSASTSPSEDHKS</sequence>
<evidence type="ECO:0000313" key="8">
    <source>
        <dbReference type="EMBL" id="PRQ16120.1"/>
    </source>
</evidence>
<feature type="domain" description="WRKY" evidence="7">
    <location>
        <begin position="262"/>
        <end position="328"/>
    </location>
</feature>
<feature type="compositionally biased region" description="Low complexity" evidence="6">
    <location>
        <begin position="206"/>
        <end position="217"/>
    </location>
</feature>